<keyword evidence="2" id="KW-0802">TPR repeat</keyword>
<dbReference type="Gene3D" id="1.25.40.1040">
    <property type="match status" value="1"/>
</dbReference>
<evidence type="ECO:0000313" key="4">
    <source>
        <dbReference type="Proteomes" id="UP000266673"/>
    </source>
</evidence>
<evidence type="ECO:0000313" key="3">
    <source>
        <dbReference type="EMBL" id="RIB03998.1"/>
    </source>
</evidence>
<proteinExistence type="predicted"/>
<dbReference type="EMBL" id="QKWP01002276">
    <property type="protein sequence ID" value="RIB03998.1"/>
    <property type="molecule type" value="Genomic_DNA"/>
</dbReference>
<dbReference type="PANTHER" id="PTHR22767:SF2">
    <property type="entry name" value="N(ALPHA)-ACETYLTRANSFERASE 15_16, ISOFORM A"/>
    <property type="match status" value="1"/>
</dbReference>
<evidence type="ECO:0000256" key="1">
    <source>
        <dbReference type="ARBA" id="ARBA00022737"/>
    </source>
</evidence>
<dbReference type="GO" id="GO:0031415">
    <property type="term" value="C:NatA complex"/>
    <property type="evidence" value="ECO:0007669"/>
    <property type="project" value="TreeGrafter"/>
</dbReference>
<dbReference type="InterPro" id="IPR021183">
    <property type="entry name" value="NatA_aux_su"/>
</dbReference>
<dbReference type="Proteomes" id="UP000266673">
    <property type="component" value="Unassembled WGS sequence"/>
</dbReference>
<name>A0A397U4D6_9GLOM</name>
<sequence length="150" mass="17845">MVQKSEKYISGDLELRGQRCCNYGPDQERLKFFVEHSRNYNEAMKMMNEARELDLHDKKHMLSNDQIEKAEQKIGLFIRGDALVTLTDLANMQCMWFVLEEGESYIRQKKMGKALKRFHQIERKTMTHKDCCFPSNNKNCHYLHDNPRNL</sequence>
<dbReference type="Pfam" id="PF12569">
    <property type="entry name" value="NatA_aux_su"/>
    <property type="match status" value="1"/>
</dbReference>
<keyword evidence="1" id="KW-0677">Repeat</keyword>
<dbReference type="PANTHER" id="PTHR22767">
    <property type="entry name" value="N-TERMINAL ACETYLTRANSFERASE-RELATED"/>
    <property type="match status" value="1"/>
</dbReference>
<reference evidence="3 4" key="1">
    <citation type="submission" date="2018-06" db="EMBL/GenBank/DDBJ databases">
        <title>Comparative genomics reveals the genomic features of Rhizophagus irregularis, R. cerebriforme, R. diaphanum and Gigaspora rosea, and their symbiotic lifestyle signature.</title>
        <authorList>
            <person name="Morin E."/>
            <person name="San Clemente H."/>
            <person name="Chen E.C.H."/>
            <person name="De La Providencia I."/>
            <person name="Hainaut M."/>
            <person name="Kuo A."/>
            <person name="Kohler A."/>
            <person name="Murat C."/>
            <person name="Tang N."/>
            <person name="Roy S."/>
            <person name="Loubradou J."/>
            <person name="Henrissat B."/>
            <person name="Grigoriev I.V."/>
            <person name="Corradi N."/>
            <person name="Roux C."/>
            <person name="Martin F.M."/>
        </authorList>
    </citation>
    <scope>NUCLEOTIDE SEQUENCE [LARGE SCALE GENOMIC DNA]</scope>
    <source>
        <strain evidence="3 4">DAOM 194757</strain>
    </source>
</reference>
<dbReference type="OrthoDB" id="10263032at2759"/>
<dbReference type="STRING" id="44941.A0A397U4D6"/>
<keyword evidence="4" id="KW-1185">Reference proteome</keyword>
<accession>A0A397U4D6</accession>
<gene>
    <name evidence="3" type="ORF">C2G38_2285623</name>
</gene>
<comment type="caution">
    <text evidence="3">The sequence shown here is derived from an EMBL/GenBank/DDBJ whole genome shotgun (WGS) entry which is preliminary data.</text>
</comment>
<evidence type="ECO:0000256" key="2">
    <source>
        <dbReference type="ARBA" id="ARBA00022803"/>
    </source>
</evidence>
<keyword evidence="3" id="KW-0675">Receptor</keyword>
<protein>
    <submittedName>
        <fullName evidence="3">NMDA receptor-regulated protein 1-domain-containing protein</fullName>
    </submittedName>
</protein>
<dbReference type="AlphaFoldDB" id="A0A397U4D6"/>
<organism evidence="3 4">
    <name type="scientific">Gigaspora rosea</name>
    <dbReference type="NCBI Taxonomy" id="44941"/>
    <lineage>
        <taxon>Eukaryota</taxon>
        <taxon>Fungi</taxon>
        <taxon>Fungi incertae sedis</taxon>
        <taxon>Mucoromycota</taxon>
        <taxon>Glomeromycotina</taxon>
        <taxon>Glomeromycetes</taxon>
        <taxon>Diversisporales</taxon>
        <taxon>Gigasporaceae</taxon>
        <taxon>Gigaspora</taxon>
    </lineage>
</organism>